<evidence type="ECO:0000256" key="5">
    <source>
        <dbReference type="ARBA" id="ARBA00023295"/>
    </source>
</evidence>
<feature type="chain" id="PRO_5032535095" description="beta-N-acetylhexosaminidase" evidence="7">
    <location>
        <begin position="32"/>
        <end position="625"/>
    </location>
</feature>
<dbReference type="RefSeq" id="WP_246449714.1">
    <property type="nucleotide sequence ID" value="NZ_JACBZD010000001.1"/>
</dbReference>
<evidence type="ECO:0000256" key="3">
    <source>
        <dbReference type="ARBA" id="ARBA00012663"/>
    </source>
</evidence>
<feature type="domain" description="Glycoside hydrolase family 3 N-terminal" evidence="8">
    <location>
        <begin position="54"/>
        <end position="393"/>
    </location>
</feature>
<name>A0A853A364_9ACTN</name>
<evidence type="ECO:0000259" key="8">
    <source>
        <dbReference type="Pfam" id="PF00933"/>
    </source>
</evidence>
<evidence type="ECO:0000256" key="4">
    <source>
        <dbReference type="ARBA" id="ARBA00022801"/>
    </source>
</evidence>
<dbReference type="Proteomes" id="UP000567795">
    <property type="component" value="Unassembled WGS sequence"/>
</dbReference>
<evidence type="ECO:0000259" key="9">
    <source>
        <dbReference type="Pfam" id="PF01915"/>
    </source>
</evidence>
<dbReference type="InterPro" id="IPR006311">
    <property type="entry name" value="TAT_signal"/>
</dbReference>
<dbReference type="InterPro" id="IPR002772">
    <property type="entry name" value="Glyco_hydro_3_C"/>
</dbReference>
<dbReference type="SUPFAM" id="SSF51445">
    <property type="entry name" value="(Trans)glycosidases"/>
    <property type="match status" value="1"/>
</dbReference>
<dbReference type="PRINTS" id="PR00133">
    <property type="entry name" value="GLHYDRLASE3"/>
</dbReference>
<dbReference type="InterPro" id="IPR017853">
    <property type="entry name" value="GH"/>
</dbReference>
<dbReference type="Gene3D" id="3.40.50.1700">
    <property type="entry name" value="Glycoside hydrolase family 3 C-terminal domain"/>
    <property type="match status" value="1"/>
</dbReference>
<dbReference type="InterPro" id="IPR001764">
    <property type="entry name" value="Glyco_hydro_3_N"/>
</dbReference>
<evidence type="ECO:0000256" key="6">
    <source>
        <dbReference type="SAM" id="MobiDB-lite"/>
    </source>
</evidence>
<feature type="signal peptide" evidence="7">
    <location>
        <begin position="1"/>
        <end position="31"/>
    </location>
</feature>
<gene>
    <name evidence="10" type="ORF">FHU37_001861</name>
</gene>
<dbReference type="Pfam" id="PF00933">
    <property type="entry name" value="Glyco_hydro_3"/>
    <property type="match status" value="1"/>
</dbReference>
<dbReference type="PROSITE" id="PS51318">
    <property type="entry name" value="TAT"/>
    <property type="match status" value="1"/>
</dbReference>
<dbReference type="PANTHER" id="PTHR30480">
    <property type="entry name" value="BETA-HEXOSAMINIDASE-RELATED"/>
    <property type="match status" value="1"/>
</dbReference>
<dbReference type="InterPro" id="IPR036881">
    <property type="entry name" value="Glyco_hydro_3_C_sf"/>
</dbReference>
<dbReference type="FunFam" id="3.20.20.300:FF:000014">
    <property type="entry name" value="Beta-hexosaminidase, lipoprotein"/>
    <property type="match status" value="1"/>
</dbReference>
<dbReference type="Gene3D" id="3.20.20.300">
    <property type="entry name" value="Glycoside hydrolase, family 3, N-terminal domain"/>
    <property type="match status" value="1"/>
</dbReference>
<comment type="similarity">
    <text evidence="2">Belongs to the glycosyl hydrolase 3 family.</text>
</comment>
<keyword evidence="11" id="KW-1185">Reference proteome</keyword>
<comment type="catalytic activity">
    <reaction evidence="1">
        <text>Hydrolysis of terminal non-reducing N-acetyl-D-hexosamine residues in N-acetyl-beta-D-hexosaminides.</text>
        <dbReference type="EC" id="3.2.1.52"/>
    </reaction>
</comment>
<dbReference type="InterPro" id="IPR036962">
    <property type="entry name" value="Glyco_hydro_3_N_sf"/>
</dbReference>
<evidence type="ECO:0000256" key="7">
    <source>
        <dbReference type="SAM" id="SignalP"/>
    </source>
</evidence>
<dbReference type="Pfam" id="PF01915">
    <property type="entry name" value="Glyco_hydro_3_C"/>
    <property type="match status" value="1"/>
</dbReference>
<evidence type="ECO:0000313" key="10">
    <source>
        <dbReference type="EMBL" id="NYI04918.1"/>
    </source>
</evidence>
<dbReference type="EC" id="3.2.1.52" evidence="3"/>
<sequence length="625" mass="63987">MQQPPAMGRRQATRLLTAAALAAGTAAPAAAAVRSGNGAGPEATALHALRRLSLEEKVGQLFATFVHGDRVGSTDPAAIAANQAVHGVPGAAELIERYHPGGIIYFTWTSSLISPTQIARLSADLQDLARGSSSRLPLLIAVDQEYGPVRRIGPPATQFPGAMALGAGRDPELARAAAEVAGTELTAMGINQVFAPVGDVNADPTNPVIGVRSFGEEPALVTDMVIAQLAGFRRAGLAAAVKHFPGHGDTAVDSHTGLPEVTHTRPEWERLDAPPFRAAIRAGTDVIMTGHLRVPHLDPSGTPATLSRPVLTGLLREELGYSGVIATDALDMGAIRQHYADAEVPVLALEAGADLLLMPPNTAVAFDAVLAAVRQGRLTEERVDASVLRLLRLKAARGLLDAAPTPPGRIERIVGAPAHLRTASRVADRATTVLHDAGDVLPLAAGGGALLVTGWNGAPPASGGDDGQTPGQPAPVPAPTPYTPRPVTTLGAECARRGNPVEVLWTDPAPTPAQIDAATAAAGRADTVLVVTNRAWSGPEQRSLVAALVATGRPVIAVAVRDPYDAGALAGTAAFLATYSDADVSMAAAARVLFGEIPAAGRLPVTVPATGPGTSGYPFGHGLTG</sequence>
<dbReference type="GO" id="GO:0004563">
    <property type="term" value="F:beta-N-acetylhexosaminidase activity"/>
    <property type="evidence" value="ECO:0007669"/>
    <property type="project" value="UniProtKB-EC"/>
</dbReference>
<keyword evidence="5 10" id="KW-0326">Glycosidase</keyword>
<dbReference type="GO" id="GO:0009254">
    <property type="term" value="P:peptidoglycan turnover"/>
    <property type="evidence" value="ECO:0007669"/>
    <property type="project" value="TreeGrafter"/>
</dbReference>
<evidence type="ECO:0000256" key="2">
    <source>
        <dbReference type="ARBA" id="ARBA00005336"/>
    </source>
</evidence>
<dbReference type="AlphaFoldDB" id="A0A853A364"/>
<feature type="region of interest" description="Disordered" evidence="6">
    <location>
        <begin position="456"/>
        <end position="486"/>
    </location>
</feature>
<feature type="compositionally biased region" description="Pro residues" evidence="6">
    <location>
        <begin position="472"/>
        <end position="484"/>
    </location>
</feature>
<protein>
    <recommendedName>
        <fullName evidence="3">beta-N-acetylhexosaminidase</fullName>
        <ecNumber evidence="3">3.2.1.52</ecNumber>
    </recommendedName>
</protein>
<keyword evidence="7" id="KW-0732">Signal</keyword>
<accession>A0A853A364</accession>
<feature type="domain" description="Glycoside hydrolase family 3 C-terminal" evidence="9">
    <location>
        <begin position="432"/>
        <end position="623"/>
    </location>
</feature>
<keyword evidence="4 10" id="KW-0378">Hydrolase</keyword>
<reference evidence="10 11" key="1">
    <citation type="submission" date="2020-07" db="EMBL/GenBank/DDBJ databases">
        <title>Sequencing the genomes of 1000 actinobacteria strains.</title>
        <authorList>
            <person name="Klenk H.-P."/>
        </authorList>
    </citation>
    <scope>NUCLEOTIDE SEQUENCE [LARGE SCALE GENOMIC DNA]</scope>
    <source>
        <strain evidence="10 11">DSM 42178</strain>
    </source>
</reference>
<proteinExistence type="inferred from homology"/>
<dbReference type="InterPro" id="IPR050226">
    <property type="entry name" value="NagZ_Beta-hexosaminidase"/>
</dbReference>
<organism evidence="10 11">
    <name type="scientific">Allostreptomyces psammosilenae</name>
    <dbReference type="NCBI Taxonomy" id="1892865"/>
    <lineage>
        <taxon>Bacteria</taxon>
        <taxon>Bacillati</taxon>
        <taxon>Actinomycetota</taxon>
        <taxon>Actinomycetes</taxon>
        <taxon>Kitasatosporales</taxon>
        <taxon>Streptomycetaceae</taxon>
        <taxon>Allostreptomyces</taxon>
    </lineage>
</organism>
<evidence type="ECO:0000313" key="11">
    <source>
        <dbReference type="Proteomes" id="UP000567795"/>
    </source>
</evidence>
<dbReference type="EMBL" id="JACBZD010000001">
    <property type="protein sequence ID" value="NYI04918.1"/>
    <property type="molecule type" value="Genomic_DNA"/>
</dbReference>
<dbReference type="GO" id="GO:0005975">
    <property type="term" value="P:carbohydrate metabolic process"/>
    <property type="evidence" value="ECO:0007669"/>
    <property type="project" value="InterPro"/>
</dbReference>
<dbReference type="SUPFAM" id="SSF52279">
    <property type="entry name" value="Beta-D-glucan exohydrolase, C-terminal domain"/>
    <property type="match status" value="1"/>
</dbReference>
<dbReference type="PANTHER" id="PTHR30480:SF13">
    <property type="entry name" value="BETA-HEXOSAMINIDASE"/>
    <property type="match status" value="1"/>
</dbReference>
<comment type="caution">
    <text evidence="10">The sequence shown here is derived from an EMBL/GenBank/DDBJ whole genome shotgun (WGS) entry which is preliminary data.</text>
</comment>
<evidence type="ECO:0000256" key="1">
    <source>
        <dbReference type="ARBA" id="ARBA00001231"/>
    </source>
</evidence>